<evidence type="ECO:0000313" key="3">
    <source>
        <dbReference type="Proteomes" id="UP000011135"/>
    </source>
</evidence>
<keyword evidence="1" id="KW-1133">Transmembrane helix</keyword>
<feature type="transmembrane region" description="Helical" evidence="1">
    <location>
        <begin position="118"/>
        <end position="139"/>
    </location>
</feature>
<gene>
    <name evidence="2" type="ORF">C900_01309</name>
</gene>
<feature type="transmembrane region" description="Helical" evidence="1">
    <location>
        <begin position="145"/>
        <end position="163"/>
    </location>
</feature>
<feature type="transmembrane region" description="Helical" evidence="1">
    <location>
        <begin position="175"/>
        <end position="195"/>
    </location>
</feature>
<dbReference type="eggNOG" id="ENOG50327YH">
    <property type="taxonomic scope" value="Bacteria"/>
</dbReference>
<evidence type="ECO:0000313" key="2">
    <source>
        <dbReference type="EMBL" id="ELR72531.1"/>
    </source>
</evidence>
<evidence type="ECO:0000256" key="1">
    <source>
        <dbReference type="SAM" id="Phobius"/>
    </source>
</evidence>
<comment type="caution">
    <text evidence="2">The sequence shown here is derived from an EMBL/GenBank/DDBJ whole genome shotgun (WGS) entry which is preliminary data.</text>
</comment>
<keyword evidence="3" id="KW-1185">Reference proteome</keyword>
<keyword evidence="1" id="KW-0472">Membrane</keyword>
<feature type="transmembrane region" description="Helical" evidence="1">
    <location>
        <begin position="67"/>
        <end position="86"/>
    </location>
</feature>
<keyword evidence="1" id="KW-0812">Transmembrane</keyword>
<proteinExistence type="predicted"/>
<accession>L8JU40</accession>
<name>L8JU40_9BACT</name>
<feature type="transmembrane region" description="Helical" evidence="1">
    <location>
        <begin position="16"/>
        <end position="35"/>
    </location>
</feature>
<dbReference type="Proteomes" id="UP000011135">
    <property type="component" value="Unassembled WGS sequence"/>
</dbReference>
<sequence length="506" mass="59487">MTRGFLRNINSEVSKGWILTGILVGLSLALVIYVFSIQLREAFRFLTHFFVGRLLVLSSAERIFYDLFYAVISSIIGCSFALKFILENSRNRMNPKVKLGQTVVINNHNFTTWHTMNWMAKVFLLTGIWFLSVIMQYDISFYHEYYWFFILLPSVWFLNLWLGMHRLLGRKAYHWMGLAALLIIASSFLLTRLHVVDSKTIDEKLIKSSIEYNYDLEIPQSSSYVNLPYNLIPIDLYVGFRKNGDQETVRIIGDYSPGNLNELNLDQVNPYLYREMNRFFSNYQASARLFIDKNVDMHSVYLLSQEIGRTGIYSIFFQTNPLNSSYPALYLPYFDFGLMALPAIDCDCEIDKIDSLMSHGYSSNQIRFPESYCYRMAHINSFNRLKVTIKGDDKLMLNESPITYNKLKEVLYDFENKYYQNALVLLDVNDRSSYGRYIEIMDLIRSSILHKRNALSKQNFNLPYSWSHNLWGEEKKKMQIIEELAPMNIYEMNYTDKYLYDFLKGQ</sequence>
<dbReference type="EMBL" id="AMZN01000019">
    <property type="protein sequence ID" value="ELR72531.1"/>
    <property type="molecule type" value="Genomic_DNA"/>
</dbReference>
<organism evidence="2 3">
    <name type="scientific">Fulvivirga imtechensis AK7</name>
    <dbReference type="NCBI Taxonomy" id="1237149"/>
    <lineage>
        <taxon>Bacteria</taxon>
        <taxon>Pseudomonadati</taxon>
        <taxon>Bacteroidota</taxon>
        <taxon>Cytophagia</taxon>
        <taxon>Cytophagales</taxon>
        <taxon>Fulvivirgaceae</taxon>
        <taxon>Fulvivirga</taxon>
    </lineage>
</organism>
<dbReference type="AlphaFoldDB" id="L8JU40"/>
<reference evidence="2 3" key="1">
    <citation type="submission" date="2012-12" db="EMBL/GenBank/DDBJ databases">
        <title>Genome assembly of Fulvivirga imtechensis AK7.</title>
        <authorList>
            <person name="Nupur N."/>
            <person name="Khatri I."/>
            <person name="Kumar R."/>
            <person name="Subramanian S."/>
            <person name="Pinnaka A."/>
        </authorList>
    </citation>
    <scope>NUCLEOTIDE SEQUENCE [LARGE SCALE GENOMIC DNA]</scope>
    <source>
        <strain evidence="2 3">AK7</strain>
    </source>
</reference>
<protein>
    <submittedName>
        <fullName evidence="2">Uncharacterized protein</fullName>
    </submittedName>
</protein>